<evidence type="ECO:0000313" key="2">
    <source>
        <dbReference type="Proteomes" id="UP000199220"/>
    </source>
</evidence>
<evidence type="ECO:0000313" key="1">
    <source>
        <dbReference type="EMBL" id="SEE94814.1"/>
    </source>
</evidence>
<protein>
    <submittedName>
        <fullName evidence="1">Uncharacterized protein</fullName>
    </submittedName>
</protein>
<dbReference type="STRING" id="648782.SAMN04488554_3794"/>
<dbReference type="EMBL" id="FNTX01000002">
    <property type="protein sequence ID" value="SEE94814.1"/>
    <property type="molecule type" value="Genomic_DNA"/>
</dbReference>
<dbReference type="RefSeq" id="WP_089774664.1">
    <property type="nucleotide sequence ID" value="NZ_FNTX01000002.1"/>
</dbReference>
<sequence length="148" mass="16221">MTRTPILDLGAGGSRLRVETAYQGSLWHFDTTVITEAHPWSGSLETVFTDRHLDAFARALRSTELPRTATLGSDRSPEIALHLSEQQGGPSGSVAIMAEMAWTGDDPYPFLRWLIFDTPRDFGAGAAAMIDELLLQAHRQRKAARGVS</sequence>
<dbReference type="AlphaFoldDB" id="A0A1H5MZS0"/>
<keyword evidence="2" id="KW-1185">Reference proteome</keyword>
<reference evidence="2" key="1">
    <citation type="submission" date="2016-10" db="EMBL/GenBank/DDBJ databases">
        <authorList>
            <person name="Varghese N."/>
            <person name="Submissions S."/>
        </authorList>
    </citation>
    <scope>NUCLEOTIDE SEQUENCE [LARGE SCALE GENOMIC DNA]</scope>
    <source>
        <strain evidence="2">DSM 21368</strain>
    </source>
</reference>
<organism evidence="1 2">
    <name type="scientific">Ruania alba</name>
    <dbReference type="NCBI Taxonomy" id="648782"/>
    <lineage>
        <taxon>Bacteria</taxon>
        <taxon>Bacillati</taxon>
        <taxon>Actinomycetota</taxon>
        <taxon>Actinomycetes</taxon>
        <taxon>Micrococcales</taxon>
        <taxon>Ruaniaceae</taxon>
        <taxon>Ruania</taxon>
    </lineage>
</organism>
<gene>
    <name evidence="1" type="ORF">SAMN04488554_3794</name>
</gene>
<proteinExistence type="predicted"/>
<accession>A0A1H5MZS0</accession>
<name>A0A1H5MZS0_9MICO</name>
<dbReference type="OrthoDB" id="3185659at2"/>
<dbReference type="Proteomes" id="UP000199220">
    <property type="component" value="Unassembled WGS sequence"/>
</dbReference>